<dbReference type="Pfam" id="PF04185">
    <property type="entry name" value="Phosphoesterase"/>
    <property type="match status" value="1"/>
</dbReference>
<gene>
    <name evidence="3" type="ORF">DFQ27_006391</name>
</gene>
<accession>A0A9P6PXL2</accession>
<dbReference type="AlphaFoldDB" id="A0A9P6PXL2"/>
<feature type="chain" id="PRO_5040321809" description="Acid phosphatase" evidence="2">
    <location>
        <begin position="21"/>
        <end position="333"/>
    </location>
</feature>
<feature type="signal peptide" evidence="2">
    <location>
        <begin position="1"/>
        <end position="20"/>
    </location>
</feature>
<organism evidence="3 4">
    <name type="scientific">Actinomortierella ambigua</name>
    <dbReference type="NCBI Taxonomy" id="1343610"/>
    <lineage>
        <taxon>Eukaryota</taxon>
        <taxon>Fungi</taxon>
        <taxon>Fungi incertae sedis</taxon>
        <taxon>Mucoromycota</taxon>
        <taxon>Mortierellomycotina</taxon>
        <taxon>Mortierellomycetes</taxon>
        <taxon>Mortierellales</taxon>
        <taxon>Mortierellaceae</taxon>
        <taxon>Actinomortierella</taxon>
    </lineage>
</organism>
<sequence length="333" mass="36656">MKFKTTTLLTLATALAFVSAAPIEKRKGPFVPGTMFDRILVVFMENTDYTEAAGNEHMVALAKRGVLLSDLSATTHPSQPNYVAFLSASIDGIHDNGNHKSKRENLVDLLEAKGISWKGYQEDYPGGCFLFDSTNLLYRRKHNPFMSFASITNNPTRCAKIVNANQLNADIANHNVPQFAFYTPNMDHNGHDTSLRYSSNWLHGFIEPLLNNADFMKNTAIVITFDEDETKIPSNHNRVYSILLGGAVRASPGTVDITPYTHYSILATIEDNWGLGHINNNDASATVLKNLGYEELCEDCGGEPGMNNIAPHTNFFPSLPVAPALISSENSKS</sequence>
<dbReference type="Proteomes" id="UP000807716">
    <property type="component" value="Unassembled WGS sequence"/>
</dbReference>
<dbReference type="GO" id="GO:0016788">
    <property type="term" value="F:hydrolase activity, acting on ester bonds"/>
    <property type="evidence" value="ECO:0007669"/>
    <property type="project" value="InterPro"/>
</dbReference>
<evidence type="ECO:0000313" key="4">
    <source>
        <dbReference type="Proteomes" id="UP000807716"/>
    </source>
</evidence>
<keyword evidence="4" id="KW-1185">Reference proteome</keyword>
<protein>
    <recommendedName>
        <fullName evidence="5">Acid phosphatase</fullName>
    </recommendedName>
</protein>
<evidence type="ECO:0008006" key="5">
    <source>
        <dbReference type="Google" id="ProtNLM"/>
    </source>
</evidence>
<comment type="caution">
    <text evidence="3">The sequence shown here is derived from an EMBL/GenBank/DDBJ whole genome shotgun (WGS) entry which is preliminary data.</text>
</comment>
<keyword evidence="2" id="KW-0732">Signal</keyword>
<dbReference type="PANTHER" id="PTHR31956:SF8">
    <property type="entry name" value="ACID PHOSPHATASE PHOA (AFU_ORTHOLOGUE AFUA_1G03570)"/>
    <property type="match status" value="1"/>
</dbReference>
<evidence type="ECO:0000256" key="2">
    <source>
        <dbReference type="SAM" id="SignalP"/>
    </source>
</evidence>
<dbReference type="InterPro" id="IPR017850">
    <property type="entry name" value="Alkaline_phosphatase_core_sf"/>
</dbReference>
<evidence type="ECO:0000256" key="1">
    <source>
        <dbReference type="ARBA" id="ARBA00022801"/>
    </source>
</evidence>
<dbReference type="EMBL" id="JAAAJB010000474">
    <property type="protein sequence ID" value="KAG0255160.1"/>
    <property type="molecule type" value="Genomic_DNA"/>
</dbReference>
<dbReference type="Gene3D" id="3.40.720.10">
    <property type="entry name" value="Alkaline Phosphatase, subunit A"/>
    <property type="match status" value="1"/>
</dbReference>
<dbReference type="InterPro" id="IPR007312">
    <property type="entry name" value="Phosphoesterase"/>
</dbReference>
<dbReference type="GO" id="GO:0009395">
    <property type="term" value="P:phospholipid catabolic process"/>
    <property type="evidence" value="ECO:0007669"/>
    <property type="project" value="TreeGrafter"/>
</dbReference>
<proteinExistence type="predicted"/>
<keyword evidence="1" id="KW-0378">Hydrolase</keyword>
<dbReference type="PANTHER" id="PTHR31956">
    <property type="entry name" value="NON-SPECIFIC PHOSPHOLIPASE C4-RELATED"/>
    <property type="match status" value="1"/>
</dbReference>
<evidence type="ECO:0000313" key="3">
    <source>
        <dbReference type="EMBL" id="KAG0255160.1"/>
    </source>
</evidence>
<reference evidence="3" key="1">
    <citation type="journal article" date="2020" name="Fungal Divers.">
        <title>Resolving the Mortierellaceae phylogeny through synthesis of multi-gene phylogenetics and phylogenomics.</title>
        <authorList>
            <person name="Vandepol N."/>
            <person name="Liber J."/>
            <person name="Desiro A."/>
            <person name="Na H."/>
            <person name="Kennedy M."/>
            <person name="Barry K."/>
            <person name="Grigoriev I.V."/>
            <person name="Miller A.N."/>
            <person name="O'Donnell K."/>
            <person name="Stajich J.E."/>
            <person name="Bonito G."/>
        </authorList>
    </citation>
    <scope>NUCLEOTIDE SEQUENCE</scope>
    <source>
        <strain evidence="3">BC1065</strain>
    </source>
</reference>
<name>A0A9P6PXL2_9FUNG</name>
<dbReference type="OrthoDB" id="5135119at2759"/>